<reference evidence="1" key="1">
    <citation type="journal article" date="2013" name="BMC Genomics">
        <title>Unscrambling butterfly oogenesis.</title>
        <authorList>
            <person name="Carter J.M."/>
            <person name="Baker S.C."/>
            <person name="Pink R."/>
            <person name="Carter D.R."/>
            <person name="Collins A."/>
            <person name="Tomlin J."/>
            <person name="Gibbs M."/>
            <person name="Breuker C.J."/>
        </authorList>
    </citation>
    <scope>NUCLEOTIDE SEQUENCE</scope>
    <source>
        <tissue evidence="1">Ovary</tissue>
    </source>
</reference>
<name>S4P3T8_9NEOP</name>
<accession>S4P3T8</accession>
<sequence length="96" mass="10781">MSKCFDVSDRVGPTRTKTNTYSLTQNKNCPGVMTCNVMPSTEQFKKILAMSNMMNILLSIPKKRKACLTGGKIIVQVLRISLANNVKLFYKISYIT</sequence>
<dbReference type="AlphaFoldDB" id="S4P3T8"/>
<protein>
    <submittedName>
        <fullName evidence="1">Uncharacterized protein</fullName>
    </submittedName>
</protein>
<proteinExistence type="predicted"/>
<reference evidence="1" key="2">
    <citation type="submission" date="2013-05" db="EMBL/GenBank/DDBJ databases">
        <authorList>
            <person name="Carter J.-M."/>
            <person name="Baker S.C."/>
            <person name="Pink R."/>
            <person name="Carter D.R.F."/>
            <person name="Collins A."/>
            <person name="Tomlin J."/>
            <person name="Gibbs M."/>
            <person name="Breuker C.J."/>
        </authorList>
    </citation>
    <scope>NUCLEOTIDE SEQUENCE</scope>
    <source>
        <tissue evidence="1">Ovary</tissue>
    </source>
</reference>
<organism evidence="1">
    <name type="scientific">Pararge aegeria</name>
    <name type="common">speckled wood butterfly</name>
    <dbReference type="NCBI Taxonomy" id="116150"/>
    <lineage>
        <taxon>Eukaryota</taxon>
        <taxon>Metazoa</taxon>
        <taxon>Ecdysozoa</taxon>
        <taxon>Arthropoda</taxon>
        <taxon>Hexapoda</taxon>
        <taxon>Insecta</taxon>
        <taxon>Pterygota</taxon>
        <taxon>Neoptera</taxon>
        <taxon>Endopterygota</taxon>
        <taxon>Lepidoptera</taxon>
        <taxon>Glossata</taxon>
        <taxon>Ditrysia</taxon>
        <taxon>Papilionoidea</taxon>
        <taxon>Nymphalidae</taxon>
        <taxon>Satyrinae</taxon>
        <taxon>Satyrini</taxon>
        <taxon>Parargina</taxon>
        <taxon>Pararge</taxon>
    </lineage>
</organism>
<evidence type="ECO:0000313" key="1">
    <source>
        <dbReference type="EMBL" id="JAA83213.1"/>
    </source>
</evidence>
<dbReference type="EMBL" id="GAIX01009347">
    <property type="protein sequence ID" value="JAA83213.1"/>
    <property type="molecule type" value="Transcribed_RNA"/>
</dbReference>